<sequence length="99" mass="11299">MSSKHLRGDINYAWPTAEVAVMGAKGAVKILFRHDQENVAKHEEEYIDLFGNPFPAAVRGFVDDIIEPHTTRKRICLDLNLLESKKMSNPWKKHANMPL</sequence>
<protein>
    <submittedName>
        <fullName evidence="4">Propionyl-CoA carboxylase beta chain, mitochondrial (inferred by orthology to a human protein)</fullName>
    </submittedName>
</protein>
<feature type="domain" description="CoA carboxyltransferase C-terminal" evidence="1">
    <location>
        <begin position="1"/>
        <end position="87"/>
    </location>
</feature>
<dbReference type="InterPro" id="IPR034733">
    <property type="entry name" value="AcCoA_carboxyl_beta"/>
</dbReference>
<dbReference type="PANTHER" id="PTHR43842:SF2">
    <property type="entry name" value="PROPIONYL-COA CARBOXYLASE BETA CHAIN, MITOCHONDRIAL"/>
    <property type="match status" value="1"/>
</dbReference>
<evidence type="ECO:0000313" key="3">
    <source>
        <dbReference type="Proteomes" id="UP000267096"/>
    </source>
</evidence>
<keyword evidence="3" id="KW-1185">Reference proteome</keyword>
<dbReference type="GO" id="GO:0004658">
    <property type="term" value="F:propionyl-CoA carboxylase activity"/>
    <property type="evidence" value="ECO:0007669"/>
    <property type="project" value="TreeGrafter"/>
</dbReference>
<dbReference type="SUPFAM" id="SSF52096">
    <property type="entry name" value="ClpP/crotonase"/>
    <property type="match status" value="1"/>
</dbReference>
<dbReference type="WBParaSite" id="ASIM_0000294201-mRNA-1">
    <property type="protein sequence ID" value="ASIM_0000294201-mRNA-1"/>
    <property type="gene ID" value="ASIM_0000294201"/>
</dbReference>
<gene>
    <name evidence="2" type="ORF">ASIM_LOCUS2791</name>
</gene>
<evidence type="ECO:0000313" key="2">
    <source>
        <dbReference type="EMBL" id="VDK20618.1"/>
    </source>
</evidence>
<dbReference type="Pfam" id="PF01039">
    <property type="entry name" value="Carboxyl_trans"/>
    <property type="match status" value="1"/>
</dbReference>
<dbReference type="InterPro" id="IPR029045">
    <property type="entry name" value="ClpP/crotonase-like_dom_sf"/>
</dbReference>
<dbReference type="InterPro" id="IPR011763">
    <property type="entry name" value="COA_CT_C"/>
</dbReference>
<dbReference type="PANTHER" id="PTHR43842">
    <property type="entry name" value="PROPIONYL-COA CARBOXYLASE BETA CHAIN"/>
    <property type="match status" value="1"/>
</dbReference>
<dbReference type="GO" id="GO:0005739">
    <property type="term" value="C:mitochondrion"/>
    <property type="evidence" value="ECO:0007669"/>
    <property type="project" value="TreeGrafter"/>
</dbReference>
<organism evidence="4">
    <name type="scientific">Anisakis simplex</name>
    <name type="common">Herring worm</name>
    <dbReference type="NCBI Taxonomy" id="6269"/>
    <lineage>
        <taxon>Eukaryota</taxon>
        <taxon>Metazoa</taxon>
        <taxon>Ecdysozoa</taxon>
        <taxon>Nematoda</taxon>
        <taxon>Chromadorea</taxon>
        <taxon>Rhabditida</taxon>
        <taxon>Spirurina</taxon>
        <taxon>Ascaridomorpha</taxon>
        <taxon>Ascaridoidea</taxon>
        <taxon>Anisakidae</taxon>
        <taxon>Anisakis</taxon>
        <taxon>Anisakis simplex complex</taxon>
    </lineage>
</organism>
<reference evidence="2 3" key="2">
    <citation type="submission" date="2018-11" db="EMBL/GenBank/DDBJ databases">
        <authorList>
            <consortium name="Pathogen Informatics"/>
        </authorList>
    </citation>
    <scope>NUCLEOTIDE SEQUENCE [LARGE SCALE GENOMIC DNA]</scope>
</reference>
<evidence type="ECO:0000313" key="4">
    <source>
        <dbReference type="WBParaSite" id="ASIM_0000294201-mRNA-1"/>
    </source>
</evidence>
<dbReference type="Gene3D" id="3.90.226.10">
    <property type="entry name" value="2-enoyl-CoA Hydratase, Chain A, domain 1"/>
    <property type="match status" value="1"/>
</dbReference>
<proteinExistence type="predicted"/>
<dbReference type="AlphaFoldDB" id="A0A0M3J5V8"/>
<dbReference type="PROSITE" id="PS50989">
    <property type="entry name" value="COA_CT_CTER"/>
    <property type="match status" value="1"/>
</dbReference>
<dbReference type="OrthoDB" id="439921at2759"/>
<evidence type="ECO:0000259" key="1">
    <source>
        <dbReference type="PROSITE" id="PS50989"/>
    </source>
</evidence>
<name>A0A0M3J5V8_ANISI</name>
<dbReference type="Proteomes" id="UP000267096">
    <property type="component" value="Unassembled WGS sequence"/>
</dbReference>
<accession>A0A0M3J5V8</accession>
<dbReference type="InterPro" id="IPR051047">
    <property type="entry name" value="AccD/PCCB"/>
</dbReference>
<dbReference type="EMBL" id="UYRR01003955">
    <property type="protein sequence ID" value="VDK20618.1"/>
    <property type="molecule type" value="Genomic_DNA"/>
</dbReference>
<reference evidence="4" key="1">
    <citation type="submission" date="2017-02" db="UniProtKB">
        <authorList>
            <consortium name="WormBaseParasite"/>
        </authorList>
    </citation>
    <scope>IDENTIFICATION</scope>
</reference>